<evidence type="ECO:0000256" key="4">
    <source>
        <dbReference type="ARBA" id="ARBA00023163"/>
    </source>
</evidence>
<sequence>MVPSSPGWMKLNCYGATNEANNTASVVVVARYSRGIKIANAIKIIHGSNANIAEVAALWTGVVLAKDKGWSSIWMESDSLSLIKFLQDQSSPISVGALLVMQDFLAIMTVMVLCPVIFADFIFIVLVLLCSVKFGCRCTFYDTLLLFVSLQFMPKKGGTPKKNEIIFIAPTGEEITSRRQLEQHLKSHPGGPAISEFDWGTGETPRRSTRISEKAKATPPPESEPPKKRRRKSSGSKKDNRDTEAAPEETEGKTEVHMQDAGVTETDNAESEKEKAVAKENQGGSEGKTQEDADQTKKTNTKMEETTPEEAKVRNNVEIQSDTKETKKDKEDKEAGGSKVDQNEKGDMKDVQGLEKVEHPQIHEEREHGRNHGEHDKQDTSIVEETKHKVIGGEEEKHKCT</sequence>
<dbReference type="Gene3D" id="3.30.890.10">
    <property type="entry name" value="Methyl-cpg-binding Protein 2, Chain A"/>
    <property type="match status" value="1"/>
</dbReference>
<evidence type="ECO:0008006" key="12">
    <source>
        <dbReference type="Google" id="ProtNLM"/>
    </source>
</evidence>
<feature type="compositionally biased region" description="Basic and acidic residues" evidence="6">
    <location>
        <begin position="204"/>
        <end position="216"/>
    </location>
</feature>
<dbReference type="AlphaFoldDB" id="A0A834YI53"/>
<evidence type="ECO:0000259" key="9">
    <source>
        <dbReference type="Pfam" id="PF13456"/>
    </source>
</evidence>
<dbReference type="InterPro" id="IPR039622">
    <property type="entry name" value="MBD10/11"/>
</dbReference>
<dbReference type="InterPro" id="IPR016177">
    <property type="entry name" value="DNA-bd_dom_sf"/>
</dbReference>
<keyword evidence="3" id="KW-0238">DNA-binding</keyword>
<dbReference type="InterPro" id="IPR012337">
    <property type="entry name" value="RNaseH-like_sf"/>
</dbReference>
<dbReference type="GO" id="GO:0005634">
    <property type="term" value="C:nucleus"/>
    <property type="evidence" value="ECO:0007669"/>
    <property type="project" value="UniProtKB-SubCell"/>
</dbReference>
<feature type="compositionally biased region" description="Basic and acidic residues" evidence="6">
    <location>
        <begin position="236"/>
        <end position="258"/>
    </location>
</feature>
<feature type="region of interest" description="Disordered" evidence="6">
    <location>
        <begin position="181"/>
        <end position="401"/>
    </location>
</feature>
<dbReference type="EMBL" id="JABCRI010000019">
    <property type="protein sequence ID" value="KAF8389124.1"/>
    <property type="molecule type" value="Genomic_DNA"/>
</dbReference>
<dbReference type="InterPro" id="IPR002156">
    <property type="entry name" value="RNaseH_domain"/>
</dbReference>
<evidence type="ECO:0000256" key="7">
    <source>
        <dbReference type="SAM" id="Phobius"/>
    </source>
</evidence>
<keyword evidence="4" id="KW-0804">Transcription</keyword>
<keyword evidence="7" id="KW-1133">Transmembrane helix</keyword>
<dbReference type="InterPro" id="IPR001739">
    <property type="entry name" value="Methyl_CpG_DNA-bd"/>
</dbReference>
<proteinExistence type="predicted"/>
<dbReference type="InterPro" id="IPR036397">
    <property type="entry name" value="RNaseH_sf"/>
</dbReference>
<comment type="caution">
    <text evidence="10">The sequence shown here is derived from an EMBL/GenBank/DDBJ whole genome shotgun (WGS) entry which is preliminary data.</text>
</comment>
<evidence type="ECO:0000256" key="5">
    <source>
        <dbReference type="ARBA" id="ARBA00023242"/>
    </source>
</evidence>
<keyword evidence="11" id="KW-1185">Reference proteome</keyword>
<evidence type="ECO:0000259" key="8">
    <source>
        <dbReference type="Pfam" id="PF01429"/>
    </source>
</evidence>
<dbReference type="SUPFAM" id="SSF53098">
    <property type="entry name" value="Ribonuclease H-like"/>
    <property type="match status" value="1"/>
</dbReference>
<dbReference type="PANTHER" id="PTHR33729">
    <property type="entry name" value="METHYL-CPG BINDING DOMAIN CONTAINING PROTEIN, EXPRESSED"/>
    <property type="match status" value="1"/>
</dbReference>
<evidence type="ECO:0000313" key="10">
    <source>
        <dbReference type="EMBL" id="KAF8389124.1"/>
    </source>
</evidence>
<dbReference type="PANTHER" id="PTHR33729:SF12">
    <property type="entry name" value="MBD DOMAIN-CONTAINING PROTEIN"/>
    <property type="match status" value="1"/>
</dbReference>
<keyword evidence="7" id="KW-0472">Membrane</keyword>
<evidence type="ECO:0000256" key="1">
    <source>
        <dbReference type="ARBA" id="ARBA00004123"/>
    </source>
</evidence>
<keyword evidence="5" id="KW-0539">Nucleus</keyword>
<dbReference type="GO" id="GO:0003677">
    <property type="term" value="F:DNA binding"/>
    <property type="evidence" value="ECO:0007669"/>
    <property type="project" value="UniProtKB-KW"/>
</dbReference>
<reference evidence="10 11" key="1">
    <citation type="submission" date="2020-04" db="EMBL/GenBank/DDBJ databases">
        <title>Plant Genome Project.</title>
        <authorList>
            <person name="Zhang R.-G."/>
        </authorList>
    </citation>
    <scope>NUCLEOTIDE SEQUENCE [LARGE SCALE GENOMIC DNA]</scope>
    <source>
        <strain evidence="10">YNK0</strain>
        <tissue evidence="10">Leaf</tissue>
    </source>
</reference>
<dbReference type="SUPFAM" id="SSF54171">
    <property type="entry name" value="DNA-binding domain"/>
    <property type="match status" value="1"/>
</dbReference>
<dbReference type="OrthoDB" id="1435582at2759"/>
<feature type="compositionally biased region" description="Basic and acidic residues" evidence="6">
    <location>
        <begin position="288"/>
        <end position="401"/>
    </location>
</feature>
<evidence type="ECO:0000313" key="11">
    <source>
        <dbReference type="Proteomes" id="UP000655225"/>
    </source>
</evidence>
<name>A0A834YI53_TETSI</name>
<organism evidence="10 11">
    <name type="scientific">Tetracentron sinense</name>
    <name type="common">Spur-leaf</name>
    <dbReference type="NCBI Taxonomy" id="13715"/>
    <lineage>
        <taxon>Eukaryota</taxon>
        <taxon>Viridiplantae</taxon>
        <taxon>Streptophyta</taxon>
        <taxon>Embryophyta</taxon>
        <taxon>Tracheophyta</taxon>
        <taxon>Spermatophyta</taxon>
        <taxon>Magnoliopsida</taxon>
        <taxon>Trochodendrales</taxon>
        <taxon>Trochodendraceae</taxon>
        <taxon>Tetracentron</taxon>
    </lineage>
</organism>
<evidence type="ECO:0000256" key="3">
    <source>
        <dbReference type="ARBA" id="ARBA00023125"/>
    </source>
</evidence>
<dbReference type="Pfam" id="PF13456">
    <property type="entry name" value="RVT_3"/>
    <property type="match status" value="1"/>
</dbReference>
<dbReference type="Proteomes" id="UP000655225">
    <property type="component" value="Unassembled WGS sequence"/>
</dbReference>
<feature type="domain" description="RNase H type-1" evidence="9">
    <location>
        <begin position="12"/>
        <end position="106"/>
    </location>
</feature>
<keyword evidence="2" id="KW-0805">Transcription regulation</keyword>
<comment type="subcellular location">
    <subcellularLocation>
        <location evidence="1">Nucleus</location>
    </subcellularLocation>
</comment>
<feature type="domain" description="MBD" evidence="8">
    <location>
        <begin position="152"/>
        <end position="206"/>
    </location>
</feature>
<feature type="transmembrane region" description="Helical" evidence="7">
    <location>
        <begin position="104"/>
        <end position="129"/>
    </location>
</feature>
<dbReference type="GO" id="GO:0004523">
    <property type="term" value="F:RNA-DNA hybrid ribonuclease activity"/>
    <property type="evidence" value="ECO:0007669"/>
    <property type="project" value="InterPro"/>
</dbReference>
<gene>
    <name evidence="10" type="ORF">HHK36_025810</name>
</gene>
<dbReference type="Gene3D" id="3.30.420.10">
    <property type="entry name" value="Ribonuclease H-like superfamily/Ribonuclease H"/>
    <property type="match status" value="1"/>
</dbReference>
<accession>A0A834YI53</accession>
<evidence type="ECO:0000256" key="2">
    <source>
        <dbReference type="ARBA" id="ARBA00023015"/>
    </source>
</evidence>
<evidence type="ECO:0000256" key="6">
    <source>
        <dbReference type="SAM" id="MobiDB-lite"/>
    </source>
</evidence>
<dbReference type="Pfam" id="PF01429">
    <property type="entry name" value="MBD"/>
    <property type="match status" value="1"/>
</dbReference>
<protein>
    <recommendedName>
        <fullName evidence="12">MBD domain-containing protein</fullName>
    </recommendedName>
</protein>
<keyword evidence="7" id="KW-0812">Transmembrane</keyword>